<comment type="caution">
    <text evidence="2">The sequence shown here is derived from an EMBL/GenBank/DDBJ whole genome shotgun (WGS) entry which is preliminary data.</text>
</comment>
<name>A0A1F6G501_9BACT</name>
<keyword evidence="1" id="KW-0812">Transmembrane</keyword>
<dbReference type="STRING" id="1798533.A2609_03005"/>
<evidence type="ECO:0000313" key="2">
    <source>
        <dbReference type="EMBL" id="OGG93181.1"/>
    </source>
</evidence>
<evidence type="ECO:0000313" key="3">
    <source>
        <dbReference type="Proteomes" id="UP000176867"/>
    </source>
</evidence>
<dbReference type="AlphaFoldDB" id="A0A1F6G501"/>
<feature type="transmembrane region" description="Helical" evidence="1">
    <location>
        <begin position="48"/>
        <end position="69"/>
    </location>
</feature>
<feature type="transmembrane region" description="Helical" evidence="1">
    <location>
        <begin position="13"/>
        <end position="36"/>
    </location>
</feature>
<gene>
    <name evidence="2" type="ORF">A2609_03005</name>
</gene>
<feature type="transmembrane region" description="Helical" evidence="1">
    <location>
        <begin position="75"/>
        <end position="97"/>
    </location>
</feature>
<dbReference type="Proteomes" id="UP000176867">
    <property type="component" value="Unassembled WGS sequence"/>
</dbReference>
<sequence length="315" mass="33825">MNIFQSNASSHRIAVHILALVGFIALVSGGMWCAVYATRFVPETVNRLGGTILHLGLILSPVATLGLNLSPADNALYWVLLFGVFLTFVYLFFFVAIPTANRYLHNFGSRVLTMLNAPRAVSAASTHTILPPQQELPKTSCGYSAYDGFKSFAPTSGALSVEDIVKGLSQKHSVVSSEHMKESATNDEPIFEDTEPIVHDSIAATDELAPAHDFTIALVEGDRAAVFAKLRQQINNAGTLERLMSAVICLLDEVYRARLDGTVCDIGIARATARLSTPTLEKLVDSLTTAIDSSYSLETTGAKLALIRALAVLGA</sequence>
<reference evidence="2 3" key="1">
    <citation type="journal article" date="2016" name="Nat. Commun.">
        <title>Thousands of microbial genomes shed light on interconnected biogeochemical processes in an aquifer system.</title>
        <authorList>
            <person name="Anantharaman K."/>
            <person name="Brown C.T."/>
            <person name="Hug L.A."/>
            <person name="Sharon I."/>
            <person name="Castelle C.J."/>
            <person name="Probst A.J."/>
            <person name="Thomas B.C."/>
            <person name="Singh A."/>
            <person name="Wilkins M.J."/>
            <person name="Karaoz U."/>
            <person name="Brodie E.L."/>
            <person name="Williams K.H."/>
            <person name="Hubbard S.S."/>
            <person name="Banfield J.F."/>
        </authorList>
    </citation>
    <scope>NUCLEOTIDE SEQUENCE [LARGE SCALE GENOMIC DNA]</scope>
</reference>
<organism evidence="2 3">
    <name type="scientific">Candidatus Kaiserbacteria bacterium RIFOXYD1_FULL_47_14</name>
    <dbReference type="NCBI Taxonomy" id="1798533"/>
    <lineage>
        <taxon>Bacteria</taxon>
        <taxon>Candidatus Kaiseribacteriota</taxon>
    </lineage>
</organism>
<evidence type="ECO:0000256" key="1">
    <source>
        <dbReference type="SAM" id="Phobius"/>
    </source>
</evidence>
<dbReference type="EMBL" id="MFMU01000012">
    <property type="protein sequence ID" value="OGG93181.1"/>
    <property type="molecule type" value="Genomic_DNA"/>
</dbReference>
<accession>A0A1F6G501</accession>
<keyword evidence="1" id="KW-1133">Transmembrane helix</keyword>
<keyword evidence="1" id="KW-0472">Membrane</keyword>
<proteinExistence type="predicted"/>
<protein>
    <submittedName>
        <fullName evidence="2">Uncharacterized protein</fullName>
    </submittedName>
</protein>